<evidence type="ECO:0000313" key="3">
    <source>
        <dbReference type="Proteomes" id="UP000886653"/>
    </source>
</evidence>
<comment type="caution">
    <text evidence="2">The sequence shown here is derived from an EMBL/GenBank/DDBJ whole genome shotgun (WGS) entry which is preliminary data.</text>
</comment>
<accession>A0A9P6NBU1</accession>
<reference evidence="2" key="1">
    <citation type="submission" date="2013-11" db="EMBL/GenBank/DDBJ databases">
        <title>Genome sequence of the fusiform rust pathogen reveals effectors for host alternation and coevolution with pine.</title>
        <authorList>
            <consortium name="DOE Joint Genome Institute"/>
            <person name="Smith K."/>
            <person name="Pendleton A."/>
            <person name="Kubisiak T."/>
            <person name="Anderson C."/>
            <person name="Salamov A."/>
            <person name="Aerts A."/>
            <person name="Riley R."/>
            <person name="Clum A."/>
            <person name="Lindquist E."/>
            <person name="Ence D."/>
            <person name="Campbell M."/>
            <person name="Kronenberg Z."/>
            <person name="Feau N."/>
            <person name="Dhillon B."/>
            <person name="Hamelin R."/>
            <person name="Burleigh J."/>
            <person name="Smith J."/>
            <person name="Yandell M."/>
            <person name="Nelson C."/>
            <person name="Grigoriev I."/>
            <person name="Davis J."/>
        </authorList>
    </citation>
    <scope>NUCLEOTIDE SEQUENCE</scope>
    <source>
        <strain evidence="2">G11</strain>
    </source>
</reference>
<sequence>MKSSHRHSTHGSSSPVPPPLSSSSTGLPHHLRTSAFGPQTPSGPPHQSATRFGGLSAKQVDKTFKNLDIISHSQCQKSVTS</sequence>
<feature type="compositionally biased region" description="Polar residues" evidence="1">
    <location>
        <begin position="36"/>
        <end position="50"/>
    </location>
</feature>
<dbReference type="AlphaFoldDB" id="A0A9P6NBU1"/>
<evidence type="ECO:0000313" key="2">
    <source>
        <dbReference type="EMBL" id="KAG0141153.1"/>
    </source>
</evidence>
<gene>
    <name evidence="2" type="ORF">CROQUDRAFT_306309</name>
</gene>
<organism evidence="2 3">
    <name type="scientific">Cronartium quercuum f. sp. fusiforme G11</name>
    <dbReference type="NCBI Taxonomy" id="708437"/>
    <lineage>
        <taxon>Eukaryota</taxon>
        <taxon>Fungi</taxon>
        <taxon>Dikarya</taxon>
        <taxon>Basidiomycota</taxon>
        <taxon>Pucciniomycotina</taxon>
        <taxon>Pucciniomycetes</taxon>
        <taxon>Pucciniales</taxon>
        <taxon>Coleosporiaceae</taxon>
        <taxon>Cronartium</taxon>
    </lineage>
</organism>
<name>A0A9P6NBU1_9BASI</name>
<keyword evidence="3" id="KW-1185">Reference proteome</keyword>
<proteinExistence type="predicted"/>
<dbReference type="Proteomes" id="UP000886653">
    <property type="component" value="Unassembled WGS sequence"/>
</dbReference>
<feature type="region of interest" description="Disordered" evidence="1">
    <location>
        <begin position="1"/>
        <end position="54"/>
    </location>
</feature>
<evidence type="ECO:0000256" key="1">
    <source>
        <dbReference type="SAM" id="MobiDB-lite"/>
    </source>
</evidence>
<protein>
    <submittedName>
        <fullName evidence="2">Uncharacterized protein</fullName>
    </submittedName>
</protein>
<dbReference type="EMBL" id="MU167399">
    <property type="protein sequence ID" value="KAG0141153.1"/>
    <property type="molecule type" value="Genomic_DNA"/>
</dbReference>